<proteinExistence type="predicted"/>
<feature type="region of interest" description="Disordered" evidence="1">
    <location>
        <begin position="1"/>
        <end position="32"/>
    </location>
</feature>
<feature type="compositionally biased region" description="Basic residues" evidence="1">
    <location>
        <begin position="1"/>
        <end position="10"/>
    </location>
</feature>
<comment type="caution">
    <text evidence="2">The sequence shown here is derived from an EMBL/GenBank/DDBJ whole genome shotgun (WGS) entry which is preliminary data.</text>
</comment>
<evidence type="ECO:0000313" key="2">
    <source>
        <dbReference type="EMBL" id="MDN4074056.1"/>
    </source>
</evidence>
<protein>
    <submittedName>
        <fullName evidence="2">Uncharacterized protein</fullName>
    </submittedName>
</protein>
<name>A0ABT8E827_9BACL</name>
<keyword evidence="3" id="KW-1185">Reference proteome</keyword>
<dbReference type="EMBL" id="JAUHLN010000002">
    <property type="protein sequence ID" value="MDN4074056.1"/>
    <property type="molecule type" value="Genomic_DNA"/>
</dbReference>
<dbReference type="RefSeq" id="WP_290400133.1">
    <property type="nucleotide sequence ID" value="NZ_JAUHLN010000002.1"/>
</dbReference>
<sequence length="91" mass="10419">MASFWKKSKRLSSQAPTEGLRKMNRPVFPTSSSLNENKEKILDYLDHSQDIGKRELTFQGKSALLVFYVPLMDSVKLPTVKARIDYRGITN</sequence>
<gene>
    <name evidence="2" type="ORF">QYF49_13695</name>
</gene>
<dbReference type="Proteomes" id="UP001168694">
    <property type="component" value="Unassembled WGS sequence"/>
</dbReference>
<accession>A0ABT8E827</accession>
<reference evidence="2" key="1">
    <citation type="submission" date="2023-06" db="EMBL/GenBank/DDBJ databases">
        <title>Draft Genome Sequences of Representative Paenibacillus Polymyxa, Bacillus cereus, Fictibacillus sp., and Brevibacillus agri Strains Isolated from Amazonian Dark Earth.</title>
        <authorList>
            <person name="Pellegrinetti T.A."/>
            <person name="Cunha I.C.M."/>
            <person name="Chaves M.G."/>
            <person name="Freitas A.S."/>
            <person name="Silva A.V.R."/>
            <person name="Tsai S.M."/>
            <person name="Mendes L.W."/>
        </authorList>
    </citation>
    <scope>NUCLEOTIDE SEQUENCE</scope>
    <source>
        <strain evidence="2">CENA-BCM004</strain>
    </source>
</reference>
<evidence type="ECO:0000256" key="1">
    <source>
        <dbReference type="SAM" id="MobiDB-lite"/>
    </source>
</evidence>
<organism evidence="2 3">
    <name type="scientific">Fictibacillus terranigra</name>
    <dbReference type="NCBI Taxonomy" id="3058424"/>
    <lineage>
        <taxon>Bacteria</taxon>
        <taxon>Bacillati</taxon>
        <taxon>Bacillota</taxon>
        <taxon>Bacilli</taxon>
        <taxon>Bacillales</taxon>
        <taxon>Fictibacillaceae</taxon>
        <taxon>Fictibacillus</taxon>
    </lineage>
</organism>
<evidence type="ECO:0000313" key="3">
    <source>
        <dbReference type="Proteomes" id="UP001168694"/>
    </source>
</evidence>